<evidence type="ECO:0000259" key="2">
    <source>
        <dbReference type="Pfam" id="PF05569"/>
    </source>
</evidence>
<evidence type="ECO:0000313" key="4">
    <source>
        <dbReference type="Proteomes" id="UP000559626"/>
    </source>
</evidence>
<feature type="domain" description="Peptidase M56" evidence="2">
    <location>
        <begin position="163"/>
        <end position="258"/>
    </location>
</feature>
<dbReference type="Gene3D" id="2.170.130.10">
    <property type="entry name" value="TonB-dependent receptor, plug domain"/>
    <property type="match status" value="1"/>
</dbReference>
<dbReference type="PANTHER" id="PTHR34978:SF3">
    <property type="entry name" value="SLR0241 PROTEIN"/>
    <property type="match status" value="1"/>
</dbReference>
<evidence type="ECO:0000256" key="1">
    <source>
        <dbReference type="SAM" id="Phobius"/>
    </source>
</evidence>
<organism evidence="3 4">
    <name type="scientific">Hymenobacter polaris</name>
    <dbReference type="NCBI Taxonomy" id="2682546"/>
    <lineage>
        <taxon>Bacteria</taxon>
        <taxon>Pseudomonadati</taxon>
        <taxon>Bacteroidota</taxon>
        <taxon>Cytophagia</taxon>
        <taxon>Cytophagales</taxon>
        <taxon>Hymenobacteraceae</taxon>
        <taxon>Hymenobacter</taxon>
    </lineage>
</organism>
<reference evidence="3 4" key="1">
    <citation type="submission" date="2020-04" db="EMBL/GenBank/DDBJ databases">
        <title>Hymenobacter polaris sp. nov., isolated from Arctic soil.</title>
        <authorList>
            <person name="Dahal R.H."/>
        </authorList>
    </citation>
    <scope>NUCLEOTIDE SEQUENCE [LARGE SCALE GENOMIC DNA]</scope>
    <source>
        <strain evidence="3 4">RP-2-7</strain>
    </source>
</reference>
<protein>
    <recommendedName>
        <fullName evidence="2">Peptidase M56 domain-containing protein</fullName>
    </recommendedName>
</protein>
<dbReference type="PANTHER" id="PTHR34978">
    <property type="entry name" value="POSSIBLE SENSOR-TRANSDUCER PROTEIN BLAR"/>
    <property type="match status" value="1"/>
</dbReference>
<feature type="transmembrane region" description="Helical" evidence="1">
    <location>
        <begin position="268"/>
        <end position="288"/>
    </location>
</feature>
<dbReference type="InterPro" id="IPR008756">
    <property type="entry name" value="Peptidase_M56"/>
</dbReference>
<comment type="caution">
    <text evidence="3">The sequence shown here is derived from an EMBL/GenBank/DDBJ whole genome shotgun (WGS) entry which is preliminary data.</text>
</comment>
<keyword evidence="1" id="KW-1133">Transmembrane helix</keyword>
<sequence length="460" mass="48609">MEALLLYSLKANVVLALFAAAYYALLRHLTFFKLNRAYLLFAVAFAAVYPLLPMPALLPAGAAALPLAASRGAAAGPAGPAAAPALGGWQVAGAVYLAGAAGLLLRLLGQLLSLAWVRRRAHPATVLGQAVRVVPGTGGPFSFGRTIFLTSSALADAASLPAALRHEQAHVRQGHTLDVLLLQLATALAWPNPAAWLLRRAALDNLEYLADQAALQAGTLPRRDYQYLLLRQQAGGVPAPALAFQFSFSTLKNRILMLNQPHSSARQLGRYLLAAPLVVLLALGYTGARAQTAAVAAAASAWPANALYYLDGVPSDQTAVRELKPAAIGSVDVIKDAAAVRRIFGSDTAPGVVLVTTKANAQAPAVLALTKRLNASYPTLGITKAMATIPDYTYAPTHVYVLVPKALAYITSHYPDARLSGTVTELKHKTTGEVKYQVQLIKGKRPFDVFFSPQGDFLGE</sequence>
<dbReference type="Proteomes" id="UP000559626">
    <property type="component" value="Unassembled WGS sequence"/>
</dbReference>
<proteinExistence type="predicted"/>
<feature type="transmembrane region" description="Helical" evidence="1">
    <location>
        <begin position="37"/>
        <end position="58"/>
    </location>
</feature>
<dbReference type="SUPFAM" id="SSF56935">
    <property type="entry name" value="Porins"/>
    <property type="match status" value="1"/>
</dbReference>
<feature type="transmembrane region" description="Helical" evidence="1">
    <location>
        <begin position="6"/>
        <end position="25"/>
    </location>
</feature>
<feature type="transmembrane region" description="Helical" evidence="1">
    <location>
        <begin position="94"/>
        <end position="117"/>
    </location>
</feature>
<dbReference type="InterPro" id="IPR037066">
    <property type="entry name" value="Plug_dom_sf"/>
</dbReference>
<dbReference type="EMBL" id="JABBGH010000003">
    <property type="protein sequence ID" value="NML66924.1"/>
    <property type="molecule type" value="Genomic_DNA"/>
</dbReference>
<keyword evidence="1" id="KW-0472">Membrane</keyword>
<dbReference type="InterPro" id="IPR052173">
    <property type="entry name" value="Beta-lactam_resp_regulator"/>
</dbReference>
<name>A0A7Y0AGM0_9BACT</name>
<keyword evidence="1" id="KW-0812">Transmembrane</keyword>
<accession>A0A7Y0AGM0</accession>
<gene>
    <name evidence="3" type="ORF">HHL22_17090</name>
</gene>
<dbReference type="AlphaFoldDB" id="A0A7Y0AGM0"/>
<evidence type="ECO:0000313" key="3">
    <source>
        <dbReference type="EMBL" id="NML66924.1"/>
    </source>
</evidence>
<dbReference type="RefSeq" id="WP_169532626.1">
    <property type="nucleotide sequence ID" value="NZ_JABBGH010000003.1"/>
</dbReference>
<dbReference type="Pfam" id="PF05569">
    <property type="entry name" value="Peptidase_M56"/>
    <property type="match status" value="1"/>
</dbReference>
<keyword evidence="4" id="KW-1185">Reference proteome</keyword>